<organism evidence="3 4">
    <name type="scientific">Clostridium baratii str. Sullivan</name>
    <dbReference type="NCBI Taxonomy" id="1415775"/>
    <lineage>
        <taxon>Bacteria</taxon>
        <taxon>Bacillati</taxon>
        <taxon>Bacillota</taxon>
        <taxon>Clostridia</taxon>
        <taxon>Eubacteriales</taxon>
        <taxon>Clostridiaceae</taxon>
        <taxon>Clostridium</taxon>
    </lineage>
</organism>
<protein>
    <submittedName>
        <fullName evidence="3">Collagen triple helix repeat family protein</fullName>
    </submittedName>
</protein>
<gene>
    <name evidence="3" type="ORF">U729_3081</name>
</gene>
<dbReference type="Pfam" id="PF01391">
    <property type="entry name" value="Collagen"/>
    <property type="match status" value="2"/>
</dbReference>
<dbReference type="EMBL" id="CP006906">
    <property type="protein sequence ID" value="AIY85307.1"/>
    <property type="molecule type" value="Genomic_DNA"/>
</dbReference>
<evidence type="ECO:0000256" key="1">
    <source>
        <dbReference type="SAM" id="MobiDB-lite"/>
    </source>
</evidence>
<keyword evidence="3" id="KW-0614">Plasmid</keyword>
<dbReference type="InterPro" id="IPR008160">
    <property type="entry name" value="Collagen"/>
</dbReference>
<sequence>MAKNFLEELSNSYVIPTQIGIQSKNKPLDMRDNCDTVEDFDTVAQKGMDIKYHGLITTEKQTGLTKVCKLVEDAYVWEVLGAKGEKGDTGEQGPIGPKGEQGIQGLKGETGEVGPQGPAGEQGLQGPKGDTGEQGPKGETGEQGPQGLKGEPGTNGKEVVIQKGLTHIQWKYADEEEWKDVVALTELTGAQGPKGEKGDVGIQGPKGDQGLKGETGEIGPQGPKGEIGPQGPKGDKGDPVQVDDNLTSSSSVNALSSNQGKILKEKIDAVEKMLGGKSLKYTTQAEYDLLPEEQKTDVNTVWNITDKPEPILKGEGAPVSTPNFIGQVYMDLTDKKQYLAFGTSNAEDWIIQGVQAGPALWTGTQQEYDAIEAKDENTLYFIK</sequence>
<dbReference type="Pfam" id="PF24243">
    <property type="entry name" value="Phage_tail_C"/>
    <property type="match status" value="1"/>
</dbReference>
<feature type="region of interest" description="Disordered" evidence="1">
    <location>
        <begin position="190"/>
        <end position="253"/>
    </location>
</feature>
<dbReference type="eggNOG" id="COG3266">
    <property type="taxonomic scope" value="Bacteria"/>
</dbReference>
<evidence type="ECO:0000313" key="4">
    <source>
        <dbReference type="Proteomes" id="UP000030635"/>
    </source>
</evidence>
<keyword evidence="3" id="KW-0176">Collagen</keyword>
<name>A0A0A7G0G5_9CLOT</name>
<dbReference type="AlphaFoldDB" id="A0A0A7G0G5"/>
<dbReference type="KEGG" id="cbv:U729_3081"/>
<feature type="region of interest" description="Disordered" evidence="1">
    <location>
        <begin position="84"/>
        <end position="156"/>
    </location>
</feature>
<dbReference type="PANTHER" id="PTHR24023">
    <property type="entry name" value="COLLAGEN ALPHA"/>
    <property type="match status" value="1"/>
</dbReference>
<dbReference type="GO" id="GO:0031012">
    <property type="term" value="C:extracellular matrix"/>
    <property type="evidence" value="ECO:0007669"/>
    <property type="project" value="TreeGrafter"/>
</dbReference>
<reference evidence="3 4" key="1">
    <citation type="journal article" date="2015" name="Infect. Genet. Evol.">
        <title>Genomic sequences of six botulinum neurotoxin-producing strains representing three clostridial species illustrate the mobility and diversity of botulinum neurotoxin genes.</title>
        <authorList>
            <person name="Smith T.J."/>
            <person name="Hill K.K."/>
            <person name="Xie G."/>
            <person name="Foley B.T."/>
            <person name="Williamson C.H."/>
            <person name="Foster J.T."/>
            <person name="Johnson S.L."/>
            <person name="Chertkov O."/>
            <person name="Teshima H."/>
            <person name="Gibbons H.S."/>
            <person name="Johnsky L.A."/>
            <person name="Karavis M.A."/>
            <person name="Smith L.A."/>
        </authorList>
    </citation>
    <scope>NUCLEOTIDE SEQUENCE [LARGE SCALE GENOMIC DNA]</scope>
    <source>
        <strain evidence="3">Sullivan</strain>
        <plasmid evidence="4">Plasmid pCBJ</plasmid>
    </source>
</reference>
<dbReference type="GO" id="GO:0005615">
    <property type="term" value="C:extracellular space"/>
    <property type="evidence" value="ECO:0007669"/>
    <property type="project" value="TreeGrafter"/>
</dbReference>
<dbReference type="PANTHER" id="PTHR24023:SF1082">
    <property type="entry name" value="COLLAGEN TRIPLE HELIX REPEAT"/>
    <property type="match status" value="1"/>
</dbReference>
<evidence type="ECO:0000313" key="3">
    <source>
        <dbReference type="EMBL" id="AIY85307.1"/>
    </source>
</evidence>
<geneLocation type="plasmid" evidence="3 4">
    <name>pCBJ</name>
</geneLocation>
<evidence type="ECO:0000259" key="2">
    <source>
        <dbReference type="Pfam" id="PF24243"/>
    </source>
</evidence>
<accession>A0A0A7G0G5</accession>
<dbReference type="RefSeq" id="WP_052139631.1">
    <property type="nucleotide sequence ID" value="NZ_CP006906.1"/>
</dbReference>
<dbReference type="Pfam" id="PF22337">
    <property type="entry name" value="Phage_fiber_rpt"/>
    <property type="match status" value="1"/>
</dbReference>
<dbReference type="InterPro" id="IPR054500">
    <property type="entry name" value="Phage_fiber_rpt"/>
</dbReference>
<dbReference type="Gene3D" id="1.20.5.320">
    <property type="entry name" value="6-Phosphogluconate Dehydrogenase, domain 3"/>
    <property type="match status" value="1"/>
</dbReference>
<dbReference type="Proteomes" id="UP000030635">
    <property type="component" value="Plasmid pCBJ"/>
</dbReference>
<keyword evidence="4" id="KW-1185">Reference proteome</keyword>
<dbReference type="InterPro" id="IPR056923">
    <property type="entry name" value="Minor_tail_gp31_C"/>
</dbReference>
<proteinExistence type="predicted"/>
<dbReference type="HOGENOM" id="CLU_721007_0_0_9"/>
<dbReference type="InterPro" id="IPR050149">
    <property type="entry name" value="Collagen_superfamily"/>
</dbReference>
<feature type="domain" description="Minor tail protein gp31 C-terminal" evidence="2">
    <location>
        <begin position="360"/>
        <end position="382"/>
    </location>
</feature>